<protein>
    <submittedName>
        <fullName evidence="2">Uncharacterized protein</fullName>
    </submittedName>
</protein>
<accession>S9V0S5</accession>
<evidence type="ECO:0000313" key="2">
    <source>
        <dbReference type="EMBL" id="EPY16415.1"/>
    </source>
</evidence>
<organism evidence="2 3">
    <name type="scientific">Strigomonas culicis</name>
    <dbReference type="NCBI Taxonomy" id="28005"/>
    <lineage>
        <taxon>Eukaryota</taxon>
        <taxon>Discoba</taxon>
        <taxon>Euglenozoa</taxon>
        <taxon>Kinetoplastea</taxon>
        <taxon>Metakinetoplastina</taxon>
        <taxon>Trypanosomatida</taxon>
        <taxon>Trypanosomatidae</taxon>
        <taxon>Strigomonadinae</taxon>
        <taxon>Strigomonas</taxon>
    </lineage>
</organism>
<dbReference type="EMBL" id="ATMH01011207">
    <property type="protein sequence ID" value="EPY16415.1"/>
    <property type="molecule type" value="Genomic_DNA"/>
</dbReference>
<dbReference type="AlphaFoldDB" id="S9V0S5"/>
<dbReference type="Proteomes" id="UP000015354">
    <property type="component" value="Unassembled WGS sequence"/>
</dbReference>
<feature type="compositionally biased region" description="Polar residues" evidence="1">
    <location>
        <begin position="83"/>
        <end position="105"/>
    </location>
</feature>
<gene>
    <name evidence="2" type="ORF">STCU_11297</name>
</gene>
<name>S9V0S5_9TRYP</name>
<sequence length="129" mass="13191">MSLNPLSPNRNANHHLPPLSNNPLSKDAEADSEDPSDAAESAPPPTALAAANSSHSASSNGINTSLSSVAPHWDRGTVAPPSGRSSDSQGILLGSSQHANPNKSFFPSKAKPNAAAAGGGWWPPIRADR</sequence>
<proteinExistence type="predicted"/>
<evidence type="ECO:0000256" key="1">
    <source>
        <dbReference type="SAM" id="MobiDB-lite"/>
    </source>
</evidence>
<feature type="compositionally biased region" description="Low complexity" evidence="1">
    <location>
        <begin position="47"/>
        <end position="59"/>
    </location>
</feature>
<feature type="region of interest" description="Disordered" evidence="1">
    <location>
        <begin position="1"/>
        <end position="129"/>
    </location>
</feature>
<reference evidence="2 3" key="1">
    <citation type="journal article" date="2013" name="PLoS ONE">
        <title>Predicting the Proteins of Angomonas deanei, Strigomonas culicis and Their Respective Endosymbionts Reveals New Aspects of the Trypanosomatidae Family.</title>
        <authorList>
            <person name="Motta M.C."/>
            <person name="Martins A.C."/>
            <person name="de Souza S.S."/>
            <person name="Catta-Preta C.M."/>
            <person name="Silva R."/>
            <person name="Klein C.C."/>
            <person name="de Almeida L.G."/>
            <person name="de Lima Cunha O."/>
            <person name="Ciapina L.P."/>
            <person name="Brocchi M."/>
            <person name="Colabardini A.C."/>
            <person name="de Araujo Lima B."/>
            <person name="Machado C.R."/>
            <person name="de Almeida Soares C.M."/>
            <person name="Probst C.M."/>
            <person name="de Menezes C.B."/>
            <person name="Thompson C.E."/>
            <person name="Bartholomeu D.C."/>
            <person name="Gradia D.F."/>
            <person name="Pavoni D.P."/>
            <person name="Grisard E.C."/>
            <person name="Fantinatti-Garboggini F."/>
            <person name="Marchini F.K."/>
            <person name="Rodrigues-Luiz G.F."/>
            <person name="Wagner G."/>
            <person name="Goldman G.H."/>
            <person name="Fietto J.L."/>
            <person name="Elias M.C."/>
            <person name="Goldman M.H."/>
            <person name="Sagot M.F."/>
            <person name="Pereira M."/>
            <person name="Stoco P.H."/>
            <person name="de Mendonca-Neto R.P."/>
            <person name="Teixeira S.M."/>
            <person name="Maciel T.E."/>
            <person name="de Oliveira Mendes T.A."/>
            <person name="Urmenyi T.P."/>
            <person name="de Souza W."/>
            <person name="Schenkman S."/>
            <person name="de Vasconcelos A.T."/>
        </authorList>
    </citation>
    <scope>NUCLEOTIDE SEQUENCE [LARGE SCALE GENOMIC DNA]</scope>
</reference>
<feature type="compositionally biased region" description="Polar residues" evidence="1">
    <location>
        <begin position="1"/>
        <end position="11"/>
    </location>
</feature>
<keyword evidence="3" id="KW-1185">Reference proteome</keyword>
<evidence type="ECO:0000313" key="3">
    <source>
        <dbReference type="Proteomes" id="UP000015354"/>
    </source>
</evidence>
<comment type="caution">
    <text evidence="2">The sequence shown here is derived from an EMBL/GenBank/DDBJ whole genome shotgun (WGS) entry which is preliminary data.</text>
</comment>